<organism evidence="2 3">
    <name type="scientific">Bombyx mandarina</name>
    <name type="common">Wild silk moth</name>
    <name type="synonym">Wild silkworm</name>
    <dbReference type="NCBI Taxonomy" id="7092"/>
    <lineage>
        <taxon>Eukaryota</taxon>
        <taxon>Metazoa</taxon>
        <taxon>Ecdysozoa</taxon>
        <taxon>Arthropoda</taxon>
        <taxon>Hexapoda</taxon>
        <taxon>Insecta</taxon>
        <taxon>Pterygota</taxon>
        <taxon>Neoptera</taxon>
        <taxon>Endopterygota</taxon>
        <taxon>Lepidoptera</taxon>
        <taxon>Glossata</taxon>
        <taxon>Ditrysia</taxon>
        <taxon>Bombycoidea</taxon>
        <taxon>Bombycidae</taxon>
        <taxon>Bombycinae</taxon>
        <taxon>Bombyx</taxon>
    </lineage>
</organism>
<dbReference type="PANTHER" id="PTHR43798">
    <property type="entry name" value="MONOACYLGLYCEROL LIPASE"/>
    <property type="match status" value="1"/>
</dbReference>
<dbReference type="InterPro" id="IPR050266">
    <property type="entry name" value="AB_hydrolase_sf"/>
</dbReference>
<sequence>MYLYGAFKLLKDSLTAHPAPRNLIGKRAMACLNENEICVKAPWGNIRGLTWGNPSNPPVLLCHGKLDASSGFRPLVSLLPDSFYYVAIDLPGNGRSDHLPPGVRYTVIDLVPAVIKVREHFKWDKFIYIGHSLGVPIGKFFNIAHPGYVTRMVEVDPVPAHHTWPTTRQGMRKWFHDYYGFYEEKKYAKFNGGPETAPSYSYEKAQELMMKARSLSKEASAHVLERVLVPAENGLYRFTYDQRMKEVTVLPFSGELLQKIYTPTTTPTFCVLAQGMIDYGAYTEVPFVMDPTCWPNIDYKYKIVEGGHDVHIDNPSCMADDIAKFILEEFKSKL</sequence>
<dbReference type="Proteomes" id="UP000504629">
    <property type="component" value="Unplaced"/>
</dbReference>
<name>A0A6J2JMB9_BOMMA</name>
<dbReference type="AlphaFoldDB" id="A0A6J2JMB9"/>
<dbReference type="KEGG" id="bman:114243514"/>
<protein>
    <submittedName>
        <fullName evidence="3">Serine hydrolase-like protein</fullName>
    </submittedName>
</protein>
<proteinExistence type="predicted"/>
<evidence type="ECO:0000313" key="3">
    <source>
        <dbReference type="RefSeq" id="XP_028030831.1"/>
    </source>
</evidence>
<dbReference type="Gene3D" id="3.40.50.1820">
    <property type="entry name" value="alpha/beta hydrolase"/>
    <property type="match status" value="1"/>
</dbReference>
<dbReference type="InterPro" id="IPR029058">
    <property type="entry name" value="AB_hydrolase_fold"/>
</dbReference>
<feature type="domain" description="AB hydrolase-1" evidence="1">
    <location>
        <begin position="57"/>
        <end position="187"/>
    </location>
</feature>
<dbReference type="GO" id="GO:0016020">
    <property type="term" value="C:membrane"/>
    <property type="evidence" value="ECO:0007669"/>
    <property type="project" value="TreeGrafter"/>
</dbReference>
<dbReference type="OrthoDB" id="6431331at2759"/>
<dbReference type="PANTHER" id="PTHR43798:SF33">
    <property type="entry name" value="HYDROLASE, PUTATIVE (AFU_ORTHOLOGUE AFUA_2G14860)-RELATED"/>
    <property type="match status" value="1"/>
</dbReference>
<accession>A0A6J2JMB9</accession>
<dbReference type="Pfam" id="PF00561">
    <property type="entry name" value="Abhydrolase_1"/>
    <property type="match status" value="1"/>
</dbReference>
<dbReference type="GeneID" id="114243514"/>
<keyword evidence="2" id="KW-1185">Reference proteome</keyword>
<dbReference type="SUPFAM" id="SSF53474">
    <property type="entry name" value="alpha/beta-Hydrolases"/>
    <property type="match status" value="1"/>
</dbReference>
<dbReference type="RefSeq" id="XP_028030831.1">
    <property type="nucleotide sequence ID" value="XM_028175030.1"/>
</dbReference>
<dbReference type="InterPro" id="IPR000073">
    <property type="entry name" value="AB_hydrolase_1"/>
</dbReference>
<evidence type="ECO:0000313" key="2">
    <source>
        <dbReference type="Proteomes" id="UP000504629"/>
    </source>
</evidence>
<gene>
    <name evidence="3" type="primary">LOC114243514</name>
</gene>
<evidence type="ECO:0000259" key="1">
    <source>
        <dbReference type="Pfam" id="PF00561"/>
    </source>
</evidence>
<reference evidence="3" key="1">
    <citation type="submission" date="2025-08" db="UniProtKB">
        <authorList>
            <consortium name="RefSeq"/>
        </authorList>
    </citation>
    <scope>IDENTIFICATION</scope>
    <source>
        <tissue evidence="3">Silk gland</tissue>
    </source>
</reference>